<feature type="transmembrane region" description="Helical" evidence="2">
    <location>
        <begin position="46"/>
        <end position="66"/>
    </location>
</feature>
<evidence type="ECO:0000313" key="3">
    <source>
        <dbReference type="EMBL" id="MFC4602815.1"/>
    </source>
</evidence>
<keyword evidence="2" id="KW-0812">Transmembrane</keyword>
<keyword evidence="4" id="KW-1185">Reference proteome</keyword>
<dbReference type="Pfam" id="PF11361">
    <property type="entry name" value="DUF3159"/>
    <property type="match status" value="1"/>
</dbReference>
<sequence>MWHPREVTDTQREQQTILEQLGGISGLVYSTLPIVLFVPVNSLWGLTAAIWAALGVAAAVLVWRLVTGSSVQPAISGFFGVGICAFIAYRTGDAKGYFLFGIYTSLLYAGVFLASILVRWPLVGVLWGFLNGHGNTWRQARPAIRAYDLATAAWAIVFGARYLVQSQLYDTDHTGWLAAARIGMGWPLTALVMVVTVWAVRRADRLVDEAGLTVDADADPADGDRGGEDAGEGPAPAADAAGPETGNTHDR</sequence>
<evidence type="ECO:0000256" key="2">
    <source>
        <dbReference type="SAM" id="Phobius"/>
    </source>
</evidence>
<feature type="region of interest" description="Disordered" evidence="1">
    <location>
        <begin position="214"/>
        <end position="251"/>
    </location>
</feature>
<feature type="transmembrane region" description="Helical" evidence="2">
    <location>
        <begin position="142"/>
        <end position="164"/>
    </location>
</feature>
<evidence type="ECO:0000313" key="4">
    <source>
        <dbReference type="Proteomes" id="UP001595914"/>
    </source>
</evidence>
<dbReference type="EMBL" id="JBHSFO010000002">
    <property type="protein sequence ID" value="MFC4602815.1"/>
    <property type="molecule type" value="Genomic_DNA"/>
</dbReference>
<proteinExistence type="predicted"/>
<feature type="transmembrane region" description="Helical" evidence="2">
    <location>
        <begin position="73"/>
        <end position="91"/>
    </location>
</feature>
<feature type="transmembrane region" description="Helical" evidence="2">
    <location>
        <begin position="176"/>
        <end position="200"/>
    </location>
</feature>
<dbReference type="RefSeq" id="WP_378415205.1">
    <property type="nucleotide sequence ID" value="NZ_JBHSFO010000002.1"/>
</dbReference>
<keyword evidence="2" id="KW-0472">Membrane</keyword>
<organism evidence="3 4">
    <name type="scientific">Rhodococcus kronopolitis</name>
    <dbReference type="NCBI Taxonomy" id="1460226"/>
    <lineage>
        <taxon>Bacteria</taxon>
        <taxon>Bacillati</taxon>
        <taxon>Actinomycetota</taxon>
        <taxon>Actinomycetes</taxon>
        <taxon>Mycobacteriales</taxon>
        <taxon>Nocardiaceae</taxon>
        <taxon>Rhodococcus</taxon>
    </lineage>
</organism>
<feature type="compositionally biased region" description="Low complexity" evidence="1">
    <location>
        <begin position="232"/>
        <end position="244"/>
    </location>
</feature>
<gene>
    <name evidence="3" type="ORF">ACFO6S_03845</name>
</gene>
<evidence type="ECO:0000256" key="1">
    <source>
        <dbReference type="SAM" id="MobiDB-lite"/>
    </source>
</evidence>
<feature type="transmembrane region" description="Helical" evidence="2">
    <location>
        <begin position="97"/>
        <end position="130"/>
    </location>
</feature>
<dbReference type="Proteomes" id="UP001595914">
    <property type="component" value="Unassembled WGS sequence"/>
</dbReference>
<accession>A0ABV9FP61</accession>
<name>A0ABV9FP61_9NOCA</name>
<feature type="transmembrane region" description="Helical" evidence="2">
    <location>
        <begin position="21"/>
        <end position="40"/>
    </location>
</feature>
<keyword evidence="2" id="KW-1133">Transmembrane helix</keyword>
<reference evidence="4" key="1">
    <citation type="journal article" date="2019" name="Int. J. Syst. Evol. Microbiol.">
        <title>The Global Catalogue of Microorganisms (GCM) 10K type strain sequencing project: providing services to taxonomists for standard genome sequencing and annotation.</title>
        <authorList>
            <consortium name="The Broad Institute Genomics Platform"/>
            <consortium name="The Broad Institute Genome Sequencing Center for Infectious Disease"/>
            <person name="Wu L."/>
            <person name="Ma J."/>
        </authorList>
    </citation>
    <scope>NUCLEOTIDE SEQUENCE [LARGE SCALE GENOMIC DNA]</scope>
    <source>
        <strain evidence="4">CCUG 54520</strain>
    </source>
</reference>
<comment type="caution">
    <text evidence="3">The sequence shown here is derived from an EMBL/GenBank/DDBJ whole genome shotgun (WGS) entry which is preliminary data.</text>
</comment>
<protein>
    <submittedName>
        <fullName evidence="3">DUF3159 domain-containing protein</fullName>
    </submittedName>
</protein>
<dbReference type="InterPro" id="IPR016566">
    <property type="entry name" value="UCP010219"/>
</dbReference>